<feature type="compositionally biased region" description="Polar residues" evidence="5">
    <location>
        <begin position="56"/>
        <end position="73"/>
    </location>
</feature>
<evidence type="ECO:0000256" key="2">
    <source>
        <dbReference type="ARBA" id="ARBA00022490"/>
    </source>
</evidence>
<keyword evidence="2" id="KW-0963">Cytoplasm</keyword>
<dbReference type="PANTHER" id="PTHR28625">
    <property type="entry name" value="PROTEIN PHOSPHATASE 1 REGULATORY SUBUNIT 35"/>
    <property type="match status" value="1"/>
</dbReference>
<evidence type="ECO:0000256" key="3">
    <source>
        <dbReference type="ARBA" id="ARBA00023212"/>
    </source>
</evidence>
<feature type="compositionally biased region" description="Low complexity" evidence="5">
    <location>
        <begin position="1"/>
        <end position="12"/>
    </location>
</feature>
<keyword evidence="8" id="KW-1185">Reference proteome</keyword>
<dbReference type="GO" id="GO:1903724">
    <property type="term" value="P:positive regulation of centriole elongation"/>
    <property type="evidence" value="ECO:0007669"/>
    <property type="project" value="TreeGrafter"/>
</dbReference>
<feature type="domain" description="Protein phosphatase 1 regulatory subunit 35 C-terminal" evidence="6">
    <location>
        <begin position="145"/>
        <end position="284"/>
    </location>
</feature>
<dbReference type="Ensembl" id="ENSMALT00000016332.1">
    <property type="protein sequence ID" value="ENSMALP00000016010.1"/>
    <property type="gene ID" value="ENSMALG00000011238.1"/>
</dbReference>
<evidence type="ECO:0000313" key="8">
    <source>
        <dbReference type="Proteomes" id="UP000261600"/>
    </source>
</evidence>
<dbReference type="PANTHER" id="PTHR28625:SF1">
    <property type="entry name" value="PROTEIN PHOSPHATASE 1 REGULATORY SUBUNIT 35"/>
    <property type="match status" value="1"/>
</dbReference>
<dbReference type="GeneID" id="109973693"/>
<name>A0A3Q3JH04_MONAL</name>
<evidence type="ECO:0000256" key="5">
    <source>
        <dbReference type="SAM" id="MobiDB-lite"/>
    </source>
</evidence>
<feature type="region of interest" description="Disordered" evidence="5">
    <location>
        <begin position="1"/>
        <end position="138"/>
    </location>
</feature>
<comment type="subcellular location">
    <subcellularLocation>
        <location evidence="1">Cytoplasm</location>
        <location evidence="1">Cytoskeleton</location>
        <location evidence="1">Microtubule organizing center</location>
        <location evidence="1">Centrosome</location>
        <location evidence="1">Centriole</location>
    </subcellularLocation>
</comment>
<dbReference type="AlphaFoldDB" id="A0A3Q3JH04"/>
<keyword evidence="3" id="KW-0206">Cytoskeleton</keyword>
<dbReference type="STRING" id="43700.ENSMALP00000016010"/>
<feature type="compositionally biased region" description="Polar residues" evidence="5">
    <location>
        <begin position="37"/>
        <end position="48"/>
    </location>
</feature>
<dbReference type="InterPro" id="IPR033590">
    <property type="entry name" value="PPP1R35"/>
</dbReference>
<dbReference type="Pfam" id="PF15503">
    <property type="entry name" value="PPP1R35_C"/>
    <property type="match status" value="1"/>
</dbReference>
<reference evidence="7" key="2">
    <citation type="submission" date="2025-09" db="UniProtKB">
        <authorList>
            <consortium name="Ensembl"/>
        </authorList>
    </citation>
    <scope>IDENTIFICATION</scope>
</reference>
<evidence type="ECO:0000259" key="6">
    <source>
        <dbReference type="Pfam" id="PF15503"/>
    </source>
</evidence>
<dbReference type="Proteomes" id="UP000261600">
    <property type="component" value="Unplaced"/>
</dbReference>
<dbReference type="GO" id="GO:0005814">
    <property type="term" value="C:centriole"/>
    <property type="evidence" value="ECO:0007669"/>
    <property type="project" value="UniProtKB-SubCell"/>
</dbReference>
<organism evidence="7 8">
    <name type="scientific">Monopterus albus</name>
    <name type="common">Swamp eel</name>
    <dbReference type="NCBI Taxonomy" id="43700"/>
    <lineage>
        <taxon>Eukaryota</taxon>
        <taxon>Metazoa</taxon>
        <taxon>Chordata</taxon>
        <taxon>Craniata</taxon>
        <taxon>Vertebrata</taxon>
        <taxon>Euteleostomi</taxon>
        <taxon>Actinopterygii</taxon>
        <taxon>Neopterygii</taxon>
        <taxon>Teleostei</taxon>
        <taxon>Neoteleostei</taxon>
        <taxon>Acanthomorphata</taxon>
        <taxon>Anabantaria</taxon>
        <taxon>Synbranchiformes</taxon>
        <taxon>Synbranchidae</taxon>
        <taxon>Monopterus</taxon>
    </lineage>
</organism>
<evidence type="ECO:0000256" key="4">
    <source>
        <dbReference type="ARBA" id="ARBA00029452"/>
    </source>
</evidence>
<proteinExistence type="inferred from homology"/>
<feature type="compositionally biased region" description="Basic residues" evidence="5">
    <location>
        <begin position="112"/>
        <end position="124"/>
    </location>
</feature>
<dbReference type="RefSeq" id="XP_020479135.1">
    <property type="nucleotide sequence ID" value="XM_020623479.1"/>
</dbReference>
<reference evidence="7" key="1">
    <citation type="submission" date="2025-08" db="UniProtKB">
        <authorList>
            <consortium name="Ensembl"/>
        </authorList>
    </citation>
    <scope>IDENTIFICATION</scope>
</reference>
<dbReference type="CTD" id="221908"/>
<feature type="region of interest" description="Disordered" evidence="5">
    <location>
        <begin position="225"/>
        <end position="291"/>
    </location>
</feature>
<protein>
    <recommendedName>
        <fullName evidence="6">Protein phosphatase 1 regulatory subunit 35 C-terminal domain-containing protein</fullName>
    </recommendedName>
</protein>
<dbReference type="GO" id="GO:0019902">
    <property type="term" value="F:phosphatase binding"/>
    <property type="evidence" value="ECO:0007669"/>
    <property type="project" value="InterPro"/>
</dbReference>
<comment type="similarity">
    <text evidence="4">Belongs to the PPP1R35 family.</text>
</comment>
<evidence type="ECO:0000256" key="1">
    <source>
        <dbReference type="ARBA" id="ARBA00004114"/>
    </source>
</evidence>
<evidence type="ECO:0000313" key="7">
    <source>
        <dbReference type="Ensembl" id="ENSMALP00000016010.1"/>
    </source>
</evidence>
<dbReference type="GO" id="GO:0045724">
    <property type="term" value="P:positive regulation of cilium assembly"/>
    <property type="evidence" value="ECO:0007669"/>
    <property type="project" value="TreeGrafter"/>
</dbReference>
<sequence length="291" mass="31974">MKNSSSPFSASPSPHPAPHPLASASSLTPCPELDLSITVSPASKTGNTHLKPRPPKTSQTIDQSQLKSRPQGQTRRKGSTQVCFEEPVVITVTPEPHSTVSPDVPSQQAVRGQRRSRGRHHAQRHSVEPPPAASNQDPGCLERAELNTTLALKAKLQSLQGEEFNSQKAIQQTLLRSEMTKNLINTRATEGVNVARSQHLFTSLVSINMQKDQLISQAMQDRLLLPSPTHSHDSKATDGPSLLPFMTSDLFRQKPLSPEEEAADCKLRPSPCPSHSTFDLYSRQRRWEATP</sequence>
<accession>A0A3Q3JH04</accession>
<feature type="compositionally biased region" description="Polar residues" evidence="5">
    <location>
        <begin position="96"/>
        <end position="110"/>
    </location>
</feature>
<dbReference type="InterPro" id="IPR029135">
    <property type="entry name" value="PPP1R35_C"/>
</dbReference>